<dbReference type="Proteomes" id="UP000244932">
    <property type="component" value="Unassembled WGS sequence"/>
</dbReference>
<keyword evidence="5" id="KW-1185">Reference proteome</keyword>
<keyword evidence="2" id="KW-0812">Transmembrane</keyword>
<keyword evidence="2" id="KW-0472">Membrane</keyword>
<feature type="transmembrane region" description="Helical" evidence="2">
    <location>
        <begin position="20"/>
        <end position="40"/>
    </location>
</feature>
<dbReference type="EMBL" id="OMKW01000004">
    <property type="protein sequence ID" value="SPF30654.1"/>
    <property type="molecule type" value="Genomic_DNA"/>
</dbReference>
<dbReference type="GO" id="GO:0016829">
    <property type="term" value="F:lyase activity"/>
    <property type="evidence" value="ECO:0007669"/>
    <property type="project" value="UniProtKB-KW"/>
</dbReference>
<dbReference type="PANTHER" id="PTHR43318">
    <property type="entry name" value="UDP-N-ACETYLGLUCOSAMINE 4,6-DEHYDRATASE"/>
    <property type="match status" value="1"/>
</dbReference>
<dbReference type="InterPro" id="IPR051203">
    <property type="entry name" value="Polysaccharide_Synthase-Rel"/>
</dbReference>
<evidence type="ECO:0000313" key="4">
    <source>
        <dbReference type="EMBL" id="SPF30654.1"/>
    </source>
</evidence>
<dbReference type="RefSeq" id="WP_108783374.1">
    <property type="nucleotide sequence ID" value="NZ_OMKW01000004.1"/>
</dbReference>
<dbReference type="CDD" id="cd05237">
    <property type="entry name" value="UDP_invert_4-6DH_SDR_e"/>
    <property type="match status" value="1"/>
</dbReference>
<feature type="transmembrane region" description="Helical" evidence="2">
    <location>
        <begin position="84"/>
        <end position="111"/>
    </location>
</feature>
<name>A0A2R8AEI8_9RHOB</name>
<sequence length="637" mass="69150">MSAYDFALPLLQLPRNAKRAIVLSLDALICIFSVWFALYLRLGELVTLSGPYLIPVFASLVIAIPIFVRMGLYRAIYRYSGINSILIIVMATALYGVLFATIFTVISVTGVPRTIGIIQPILVMILVVGSRTLARLLLNSYANAEASKGVRVRILIYGAGQTGRQLSAALAMGGDVKVVGFVDDDPRLTGSTIDRRPIYSAEDLPDLVKSLDIAHVVLALPDATRAQMRAVVDRLRDAQVSVQTLPDMAAMASGKVTLSDVRPLSIDDLLGRDPVAPDVSLMQQTIKGKSVAITGAGGSIGAELCRQICTLEPAQLILIEQSEYSLYAIHQELEAHATRTGISLIPLLGSVTDGQFLSQVFAQRSVDTVFHAAAYKHVPLVEQNVAAGIRNNVWGTCVAAEAAAAANVSQFVLVSTDKAVRPTNFMGASKRLAELVLQAFETRFENTRFSMVRFGNVLGSSGSVVPRFRKQIEEGGPVTLTHPEITRFFMSIPEAAQLVVQSSAMARGGDVFVLDMGEAVKILDLAERMIELSGLTIRSDEFPEGDIEIQVTGLRPGEKLYEELLLGDDPQPTRHERIMRAQDACLSWDELEPKLNELDQALAANDIETVRRLFVSLPLKYGPNDPIADLLSADPKP</sequence>
<keyword evidence="2" id="KW-1133">Transmembrane helix</keyword>
<evidence type="ECO:0000256" key="1">
    <source>
        <dbReference type="ARBA" id="ARBA00007430"/>
    </source>
</evidence>
<reference evidence="4 5" key="1">
    <citation type="submission" date="2018-03" db="EMBL/GenBank/DDBJ databases">
        <authorList>
            <person name="Keele B.F."/>
        </authorList>
    </citation>
    <scope>NUCLEOTIDE SEQUENCE [LARGE SCALE GENOMIC DNA]</scope>
    <source>
        <strain evidence="4 5">CeCT 8812</strain>
    </source>
</reference>
<gene>
    <name evidence="4" type="primary">pglF</name>
    <name evidence="4" type="ORF">POI8812_02996</name>
</gene>
<evidence type="ECO:0000313" key="5">
    <source>
        <dbReference type="Proteomes" id="UP000244932"/>
    </source>
</evidence>
<feature type="domain" description="Polysaccharide biosynthesis protein CapD-like" evidence="3">
    <location>
        <begin position="291"/>
        <end position="582"/>
    </location>
</feature>
<dbReference type="PANTHER" id="PTHR43318:SF1">
    <property type="entry name" value="POLYSACCHARIDE BIOSYNTHESIS PROTEIN EPSC-RELATED"/>
    <property type="match status" value="1"/>
</dbReference>
<dbReference type="Pfam" id="PF02719">
    <property type="entry name" value="Polysacc_synt_2"/>
    <property type="match status" value="1"/>
</dbReference>
<organism evidence="4 5">
    <name type="scientific">Pontivivens insulae</name>
    <dbReference type="NCBI Taxonomy" id="1639689"/>
    <lineage>
        <taxon>Bacteria</taxon>
        <taxon>Pseudomonadati</taxon>
        <taxon>Pseudomonadota</taxon>
        <taxon>Alphaproteobacteria</taxon>
        <taxon>Rhodobacterales</taxon>
        <taxon>Paracoccaceae</taxon>
        <taxon>Pontivivens</taxon>
    </lineage>
</organism>
<dbReference type="SUPFAM" id="SSF51735">
    <property type="entry name" value="NAD(P)-binding Rossmann-fold domains"/>
    <property type="match status" value="2"/>
</dbReference>
<feature type="transmembrane region" description="Helical" evidence="2">
    <location>
        <begin position="52"/>
        <end position="72"/>
    </location>
</feature>
<dbReference type="InterPro" id="IPR003869">
    <property type="entry name" value="Polysac_CapD-like"/>
</dbReference>
<dbReference type="OrthoDB" id="9803111at2"/>
<dbReference type="Gene3D" id="3.40.50.720">
    <property type="entry name" value="NAD(P)-binding Rossmann-like Domain"/>
    <property type="match status" value="2"/>
</dbReference>
<dbReference type="AlphaFoldDB" id="A0A2R8AEI8"/>
<dbReference type="Pfam" id="PF13727">
    <property type="entry name" value="CoA_binding_3"/>
    <property type="match status" value="1"/>
</dbReference>
<protein>
    <submittedName>
        <fullName evidence="4">UDP-N-acetyl-alpha-D-glucosamine C6 dehydratase</fullName>
        <ecNumber evidence="4">4.2.1.135</ecNumber>
    </submittedName>
</protein>
<proteinExistence type="inferred from homology"/>
<evidence type="ECO:0000259" key="3">
    <source>
        <dbReference type="Pfam" id="PF02719"/>
    </source>
</evidence>
<dbReference type="EC" id="4.2.1.135" evidence="4"/>
<keyword evidence="4" id="KW-0456">Lyase</keyword>
<dbReference type="InterPro" id="IPR036291">
    <property type="entry name" value="NAD(P)-bd_dom_sf"/>
</dbReference>
<accession>A0A2R8AEI8</accession>
<comment type="similarity">
    <text evidence="1">Belongs to the polysaccharide synthase family.</text>
</comment>
<evidence type="ECO:0000256" key="2">
    <source>
        <dbReference type="SAM" id="Phobius"/>
    </source>
</evidence>